<feature type="domain" description="NAD-dependent epimerase/dehydratase" evidence="1">
    <location>
        <begin position="2"/>
        <end position="252"/>
    </location>
</feature>
<keyword evidence="3" id="KW-1185">Reference proteome</keyword>
<dbReference type="InterPro" id="IPR050177">
    <property type="entry name" value="Lipid_A_modif_metabolic_enz"/>
</dbReference>
<dbReference type="PANTHER" id="PTHR43245">
    <property type="entry name" value="BIFUNCTIONAL POLYMYXIN RESISTANCE PROTEIN ARNA"/>
    <property type="match status" value="1"/>
</dbReference>
<dbReference type="EMBL" id="VFOZ01000001">
    <property type="protein sequence ID" value="TQM00434.1"/>
    <property type="molecule type" value="Genomic_DNA"/>
</dbReference>
<dbReference type="Pfam" id="PF01370">
    <property type="entry name" value="Epimerase"/>
    <property type="match status" value="1"/>
</dbReference>
<dbReference type="Gene3D" id="3.40.50.720">
    <property type="entry name" value="NAD(P)-binding Rossmann-like Domain"/>
    <property type="match status" value="1"/>
</dbReference>
<comment type="caution">
    <text evidence="2">The sequence shown here is derived from an EMBL/GenBank/DDBJ whole genome shotgun (WGS) entry which is preliminary data.</text>
</comment>
<dbReference type="Proteomes" id="UP000316096">
    <property type="component" value="Unassembled WGS sequence"/>
</dbReference>
<dbReference type="InterPro" id="IPR001509">
    <property type="entry name" value="Epimerase_deHydtase"/>
</dbReference>
<dbReference type="RefSeq" id="WP_141959966.1">
    <property type="nucleotide sequence ID" value="NZ_VFOZ01000001.1"/>
</dbReference>
<gene>
    <name evidence="2" type="ORF">FB559_6147</name>
</gene>
<organism evidence="2 3">
    <name type="scientific">Actinoallomurus bryophytorum</name>
    <dbReference type="NCBI Taxonomy" id="1490222"/>
    <lineage>
        <taxon>Bacteria</taxon>
        <taxon>Bacillati</taxon>
        <taxon>Actinomycetota</taxon>
        <taxon>Actinomycetes</taxon>
        <taxon>Streptosporangiales</taxon>
        <taxon>Thermomonosporaceae</taxon>
        <taxon>Actinoallomurus</taxon>
    </lineage>
</organism>
<protein>
    <submittedName>
        <fullName evidence="2">UDP-glucose 4-epimerase</fullName>
    </submittedName>
</protein>
<evidence type="ECO:0000259" key="1">
    <source>
        <dbReference type="Pfam" id="PF01370"/>
    </source>
</evidence>
<dbReference type="InterPro" id="IPR036291">
    <property type="entry name" value="NAD(P)-bd_dom_sf"/>
</dbReference>
<dbReference type="AlphaFoldDB" id="A0A543CTL2"/>
<dbReference type="SUPFAM" id="SSF51735">
    <property type="entry name" value="NAD(P)-binding Rossmann-fold domains"/>
    <property type="match status" value="1"/>
</dbReference>
<accession>A0A543CTL2</accession>
<reference evidence="2 3" key="1">
    <citation type="submission" date="2019-06" db="EMBL/GenBank/DDBJ databases">
        <title>Sequencing the genomes of 1000 actinobacteria strains.</title>
        <authorList>
            <person name="Klenk H.-P."/>
        </authorList>
    </citation>
    <scope>NUCLEOTIDE SEQUENCE [LARGE SCALE GENOMIC DNA]</scope>
    <source>
        <strain evidence="2 3">DSM 102200</strain>
    </source>
</reference>
<evidence type="ECO:0000313" key="3">
    <source>
        <dbReference type="Proteomes" id="UP000316096"/>
    </source>
</evidence>
<name>A0A543CTL2_9ACTN</name>
<evidence type="ECO:0000313" key="2">
    <source>
        <dbReference type="EMBL" id="TQM00434.1"/>
    </source>
</evidence>
<sequence>MILLIGGLGFIGSHVTRALVDLGRPCVLAQRRTGGVPDLLAGEIGGPVSVEQADVTDLKSLLAVGERHEITSIVYLAGAFGTDPADPVGGVRAGVDGLVNLFEAAVEWGVPRVGLASTIGVYDVTGDGPLREDMPLPMTAGHPIPAAKKVGELIGDHIGGAAGLEVLHYRIGAVWGPLGRPASRFFAVPQLVHRAVRGTVPALSGPGPAGAAPAGPAAYADDGMDTIYVKDCGRAIALLHTAERLGHRTYNVSGGRATTYREFATAITGVIPDAEIDLREGRDPNGLGRDVHLDISRLRQDTGYRHAYDTEAAVRDYVDWLRAGHER</sequence>
<dbReference type="OrthoDB" id="9801785at2"/>
<proteinExistence type="predicted"/>